<organism evidence="2 3">
    <name type="scientific">Puccinia striiformis</name>
    <dbReference type="NCBI Taxonomy" id="27350"/>
    <lineage>
        <taxon>Eukaryota</taxon>
        <taxon>Fungi</taxon>
        <taxon>Dikarya</taxon>
        <taxon>Basidiomycota</taxon>
        <taxon>Pucciniomycotina</taxon>
        <taxon>Pucciniomycetes</taxon>
        <taxon>Pucciniales</taxon>
        <taxon>Pucciniaceae</taxon>
        <taxon>Puccinia</taxon>
    </lineage>
</organism>
<proteinExistence type="predicted"/>
<evidence type="ECO:0000313" key="2">
    <source>
        <dbReference type="EMBL" id="POV94740.1"/>
    </source>
</evidence>
<evidence type="ECO:0000313" key="3">
    <source>
        <dbReference type="Proteomes" id="UP000239156"/>
    </source>
</evidence>
<dbReference type="Proteomes" id="UP000239156">
    <property type="component" value="Unassembled WGS sequence"/>
</dbReference>
<dbReference type="AlphaFoldDB" id="A0A2S4UBU8"/>
<name>A0A2S4UBU8_9BASI</name>
<keyword evidence="3" id="KW-1185">Reference proteome</keyword>
<protein>
    <submittedName>
        <fullName evidence="2">Uncharacterized protein</fullName>
    </submittedName>
</protein>
<sequence length="172" mass="19536">CHTRDSEQRPINSRQSANAAPSFDHRDKLAHTMHPMILYAVWILVGLCVTVSQPGGGSSEVPHKEGCHQADHPEVQLCSGLCEVANCPSRIRQKKRRLHCTTCRSVTEWEVQQPFCVKHTPIEHQLYLSLIHHTRRCTTQHLDTLFIPDVLLVTVKAHPIIIIYGVQNVFPR</sequence>
<feature type="non-terminal residue" evidence="2">
    <location>
        <position position="1"/>
    </location>
</feature>
<dbReference type="VEuPathDB" id="FungiDB:PSHT_05105"/>
<reference evidence="2" key="1">
    <citation type="submission" date="2017-12" db="EMBL/GenBank/DDBJ databases">
        <title>Gene loss provides genomic basis for host adaptation in cereal stripe rust fungi.</title>
        <authorList>
            <person name="Xia C."/>
        </authorList>
    </citation>
    <scope>NUCLEOTIDE SEQUENCE [LARGE SCALE GENOMIC DNA]</scope>
    <source>
        <strain evidence="2">93-210</strain>
    </source>
</reference>
<dbReference type="EMBL" id="PKSL01000393">
    <property type="protein sequence ID" value="POV94740.1"/>
    <property type="molecule type" value="Genomic_DNA"/>
</dbReference>
<evidence type="ECO:0000256" key="1">
    <source>
        <dbReference type="SAM" id="MobiDB-lite"/>
    </source>
</evidence>
<gene>
    <name evidence="2" type="ORF">PSTT_16685</name>
</gene>
<dbReference type="VEuPathDB" id="FungiDB:PSTT_16685"/>
<accession>A0A2S4UBU8</accession>
<feature type="compositionally biased region" description="Polar residues" evidence="1">
    <location>
        <begin position="9"/>
        <end position="19"/>
    </location>
</feature>
<comment type="caution">
    <text evidence="2">The sequence shown here is derived from an EMBL/GenBank/DDBJ whole genome shotgun (WGS) entry which is preliminary data.</text>
</comment>
<feature type="region of interest" description="Disordered" evidence="1">
    <location>
        <begin position="1"/>
        <end position="22"/>
    </location>
</feature>